<feature type="region of interest" description="Disordered" evidence="1">
    <location>
        <begin position="199"/>
        <end position="244"/>
    </location>
</feature>
<keyword evidence="2" id="KW-0732">Signal</keyword>
<reference evidence="3 4" key="1">
    <citation type="submission" date="2023-08" db="EMBL/GenBank/DDBJ databases">
        <title>Annotated Genome Sequence of Vanrija albida AlHP1.</title>
        <authorList>
            <person name="Herzog R."/>
        </authorList>
    </citation>
    <scope>NUCLEOTIDE SEQUENCE [LARGE SCALE GENOMIC DNA]</scope>
    <source>
        <strain evidence="3 4">AlHP1</strain>
    </source>
</reference>
<evidence type="ECO:0000256" key="2">
    <source>
        <dbReference type="SAM" id="SignalP"/>
    </source>
</evidence>
<dbReference type="EMBL" id="JBBXJM010000002">
    <property type="protein sequence ID" value="KAL1410874.1"/>
    <property type="molecule type" value="Genomic_DNA"/>
</dbReference>
<dbReference type="InterPro" id="IPR025187">
    <property type="entry name" value="DUF4112"/>
</dbReference>
<proteinExistence type="predicted"/>
<comment type="caution">
    <text evidence="3">The sequence shown here is derived from an EMBL/GenBank/DDBJ whole genome shotgun (WGS) entry which is preliminary data.</text>
</comment>
<name>A0ABR3Q817_9TREE</name>
<evidence type="ECO:0000313" key="4">
    <source>
        <dbReference type="Proteomes" id="UP001565368"/>
    </source>
</evidence>
<gene>
    <name evidence="3" type="ORF">Q8F55_001817</name>
</gene>
<dbReference type="PANTHER" id="PTHR35519:SF2">
    <property type="entry name" value="PH DOMAIN PROTEIN"/>
    <property type="match status" value="1"/>
</dbReference>
<dbReference type="PANTHER" id="PTHR35519">
    <property type="entry name" value="MEMBRANE PROTEINS"/>
    <property type="match status" value="1"/>
</dbReference>
<evidence type="ECO:0000313" key="3">
    <source>
        <dbReference type="EMBL" id="KAL1410874.1"/>
    </source>
</evidence>
<dbReference type="Proteomes" id="UP001565368">
    <property type="component" value="Unassembled WGS sequence"/>
</dbReference>
<dbReference type="Pfam" id="PF13430">
    <property type="entry name" value="DUF4112"/>
    <property type="match status" value="1"/>
</dbReference>
<sequence>MAGILGAVWAVLSSYRPGAAASASQQRRARRFGAFVPTYWYPVWRRPQNDADAQRLYNHIRTLAFWLDASPALADLGLPFRAGLDDIISLVPLYGDIASGVVQLYAVALCALFGVPALTLGWMLLNVLLDVVVGIVPVIGDVLDNLFKSNLRNLALLEAWLLKEGGYRILLMPDGKTYLPEPGARGGRKWASWFGVGGGSEAAQAGERERATGSIKKTRRMRKDEAGAWREAPYATGVDPEPLD</sequence>
<keyword evidence="4" id="KW-1185">Reference proteome</keyword>
<feature type="chain" id="PRO_5046185214" evidence="2">
    <location>
        <begin position="22"/>
        <end position="244"/>
    </location>
</feature>
<accession>A0ABR3Q817</accession>
<organism evidence="3 4">
    <name type="scientific">Vanrija albida</name>
    <dbReference type="NCBI Taxonomy" id="181172"/>
    <lineage>
        <taxon>Eukaryota</taxon>
        <taxon>Fungi</taxon>
        <taxon>Dikarya</taxon>
        <taxon>Basidiomycota</taxon>
        <taxon>Agaricomycotina</taxon>
        <taxon>Tremellomycetes</taxon>
        <taxon>Trichosporonales</taxon>
        <taxon>Trichosporonaceae</taxon>
        <taxon>Vanrija</taxon>
    </lineage>
</organism>
<feature type="signal peptide" evidence="2">
    <location>
        <begin position="1"/>
        <end position="21"/>
    </location>
</feature>
<evidence type="ECO:0000256" key="1">
    <source>
        <dbReference type="SAM" id="MobiDB-lite"/>
    </source>
</evidence>
<dbReference type="GeneID" id="95982860"/>
<dbReference type="RefSeq" id="XP_069210818.1">
    <property type="nucleotide sequence ID" value="XM_069350432.1"/>
</dbReference>
<protein>
    <submittedName>
        <fullName evidence="3">Uncharacterized protein</fullName>
    </submittedName>
</protein>